<dbReference type="EMBL" id="CM056743">
    <property type="protein sequence ID" value="KAJ8669820.1"/>
    <property type="molecule type" value="Genomic_DNA"/>
</dbReference>
<evidence type="ECO:0000313" key="2">
    <source>
        <dbReference type="Proteomes" id="UP001239111"/>
    </source>
</evidence>
<evidence type="ECO:0000313" key="1">
    <source>
        <dbReference type="EMBL" id="KAJ8669820.1"/>
    </source>
</evidence>
<protein>
    <submittedName>
        <fullName evidence="1">Uncharacterized protein</fullName>
    </submittedName>
</protein>
<dbReference type="Proteomes" id="UP001239111">
    <property type="component" value="Chromosome 3"/>
</dbReference>
<organism evidence="1 2">
    <name type="scientific">Eretmocerus hayati</name>
    <dbReference type="NCBI Taxonomy" id="131215"/>
    <lineage>
        <taxon>Eukaryota</taxon>
        <taxon>Metazoa</taxon>
        <taxon>Ecdysozoa</taxon>
        <taxon>Arthropoda</taxon>
        <taxon>Hexapoda</taxon>
        <taxon>Insecta</taxon>
        <taxon>Pterygota</taxon>
        <taxon>Neoptera</taxon>
        <taxon>Endopterygota</taxon>
        <taxon>Hymenoptera</taxon>
        <taxon>Apocrita</taxon>
        <taxon>Proctotrupomorpha</taxon>
        <taxon>Chalcidoidea</taxon>
        <taxon>Aphelinidae</taxon>
        <taxon>Aphelininae</taxon>
        <taxon>Eretmocerus</taxon>
    </lineage>
</organism>
<reference evidence="1" key="1">
    <citation type="submission" date="2023-04" db="EMBL/GenBank/DDBJ databases">
        <title>A chromosome-level genome assembly of the parasitoid wasp Eretmocerus hayati.</title>
        <authorList>
            <person name="Zhong Y."/>
            <person name="Liu S."/>
            <person name="Liu Y."/>
        </authorList>
    </citation>
    <scope>NUCLEOTIDE SEQUENCE</scope>
    <source>
        <strain evidence="1">ZJU_SS_LIU_2023</strain>
    </source>
</reference>
<accession>A0ACC2NF47</accession>
<keyword evidence="2" id="KW-1185">Reference proteome</keyword>
<comment type="caution">
    <text evidence="1">The sequence shown here is derived from an EMBL/GenBank/DDBJ whole genome shotgun (WGS) entry which is preliminary data.</text>
</comment>
<sequence>MITANNKWGRVSYEYPKMENYVKIGPEEHCRWSPVKMEEYPFLVRVQIKCYDDSQKTKWAGGHQHYCVLSKADQITCRYPDSWPGDFCDATAELVADGSIHEVKLIPNTQGEYKYYELDKPIGVSSKAKPTGIFNMVGDFTIPAVLMTVMPTVGEKYGLVYTENVIYTGSDSCTGSGNILQSACNPSRYSLEFHKTRCLSRYDFMIVLVQGKLAGIIRKQEQ</sequence>
<gene>
    <name evidence="1" type="ORF">QAD02_001079</name>
</gene>
<proteinExistence type="predicted"/>
<name>A0ACC2NF47_9HYME</name>